<feature type="signal peptide" evidence="3">
    <location>
        <begin position="1"/>
        <end position="26"/>
    </location>
</feature>
<dbReference type="STRING" id="576131.SAMN05444486_103604"/>
<name>A0A1H3MGQ5_9RHOB</name>
<evidence type="ECO:0000256" key="2">
    <source>
        <dbReference type="SAM" id="Phobius"/>
    </source>
</evidence>
<keyword evidence="2" id="KW-1133">Transmembrane helix</keyword>
<evidence type="ECO:0000313" key="4">
    <source>
        <dbReference type="EMBL" id="SDY75872.1"/>
    </source>
</evidence>
<gene>
    <name evidence="4" type="ORF">SAMN05444486_103604</name>
</gene>
<sequence>MSRKFIASIALSALVAASLSAAPARADDRDTARAIAGIAALVLLGKAISDRNDDRRDQHSYHAKPQNQHGHGVRRHVQVDPKPLPQRVRKMTLPQRCLTTVQTRRDTLRYMNGRCLQNNYRWSESLPRACEIRVKGPRGVRTGYQAGCLKRNGYRLNG</sequence>
<keyword evidence="2" id="KW-0812">Transmembrane</keyword>
<evidence type="ECO:0000256" key="3">
    <source>
        <dbReference type="SAM" id="SignalP"/>
    </source>
</evidence>
<organism evidence="4 5">
    <name type="scientific">Lentibacter algarum</name>
    <dbReference type="NCBI Taxonomy" id="576131"/>
    <lineage>
        <taxon>Bacteria</taxon>
        <taxon>Pseudomonadati</taxon>
        <taxon>Pseudomonadota</taxon>
        <taxon>Alphaproteobacteria</taxon>
        <taxon>Rhodobacterales</taxon>
        <taxon>Roseobacteraceae</taxon>
        <taxon>Lentibacter</taxon>
    </lineage>
</organism>
<keyword evidence="3" id="KW-0732">Signal</keyword>
<feature type="transmembrane region" description="Helical" evidence="2">
    <location>
        <begin position="31"/>
        <end position="49"/>
    </location>
</feature>
<accession>A0A1H3MGQ5</accession>
<dbReference type="RefSeq" id="WP_089893307.1">
    <property type="nucleotide sequence ID" value="NZ_CALJFH010000001.1"/>
</dbReference>
<reference evidence="4 5" key="1">
    <citation type="submission" date="2016-10" db="EMBL/GenBank/DDBJ databases">
        <authorList>
            <person name="de Groot N.N."/>
        </authorList>
    </citation>
    <scope>NUCLEOTIDE SEQUENCE [LARGE SCALE GENOMIC DNA]</scope>
    <source>
        <strain evidence="4 5">DSM 24677</strain>
    </source>
</reference>
<keyword evidence="5" id="KW-1185">Reference proteome</keyword>
<proteinExistence type="predicted"/>
<dbReference type="AlphaFoldDB" id="A0A1H3MGQ5"/>
<dbReference type="EMBL" id="FNPR01000003">
    <property type="protein sequence ID" value="SDY75872.1"/>
    <property type="molecule type" value="Genomic_DNA"/>
</dbReference>
<dbReference type="GeneID" id="78125547"/>
<feature type="chain" id="PRO_5011719547" evidence="3">
    <location>
        <begin position="27"/>
        <end position="158"/>
    </location>
</feature>
<dbReference type="OrthoDB" id="7876829at2"/>
<dbReference type="Proteomes" id="UP000199026">
    <property type="component" value="Unassembled WGS sequence"/>
</dbReference>
<evidence type="ECO:0000313" key="5">
    <source>
        <dbReference type="Proteomes" id="UP000199026"/>
    </source>
</evidence>
<protein>
    <submittedName>
        <fullName evidence="4">Uncharacterized protein</fullName>
    </submittedName>
</protein>
<feature type="region of interest" description="Disordered" evidence="1">
    <location>
        <begin position="53"/>
        <end position="77"/>
    </location>
</feature>
<keyword evidence="2" id="KW-0472">Membrane</keyword>
<evidence type="ECO:0000256" key="1">
    <source>
        <dbReference type="SAM" id="MobiDB-lite"/>
    </source>
</evidence>